<evidence type="ECO:0000256" key="4">
    <source>
        <dbReference type="SAM" id="MobiDB-lite"/>
    </source>
</evidence>
<dbReference type="PANTHER" id="PTHR14905">
    <property type="entry name" value="NG37"/>
    <property type="match status" value="1"/>
</dbReference>
<feature type="region of interest" description="Disordered" evidence="4">
    <location>
        <begin position="210"/>
        <end position="229"/>
    </location>
</feature>
<name>A0AAV1PBB9_SCOSC</name>
<keyword evidence="2" id="KW-0964">Secreted</keyword>
<protein>
    <submittedName>
        <fullName evidence="8">von Willebrand factor A domain-containing protein 7-like</fullName>
    </submittedName>
</protein>
<evidence type="ECO:0000313" key="9">
    <source>
        <dbReference type="Proteomes" id="UP001314229"/>
    </source>
</evidence>
<dbReference type="EMBL" id="CAWUFR010000130">
    <property type="protein sequence ID" value="CAK6969156.1"/>
    <property type="molecule type" value="Genomic_DNA"/>
</dbReference>
<accession>A0AAV1PBB9</accession>
<evidence type="ECO:0000256" key="5">
    <source>
        <dbReference type="SAM" id="SignalP"/>
    </source>
</evidence>
<dbReference type="AlphaFoldDB" id="A0AAV1PBB9"/>
<evidence type="ECO:0000259" key="7">
    <source>
        <dbReference type="Pfam" id="PF25107"/>
    </source>
</evidence>
<keyword evidence="9" id="KW-1185">Reference proteome</keyword>
<evidence type="ECO:0000313" key="8">
    <source>
        <dbReference type="EMBL" id="CAK6969156.1"/>
    </source>
</evidence>
<evidence type="ECO:0000256" key="1">
    <source>
        <dbReference type="ARBA" id="ARBA00004613"/>
    </source>
</evidence>
<evidence type="ECO:0000259" key="6">
    <source>
        <dbReference type="Pfam" id="PF25106"/>
    </source>
</evidence>
<dbReference type="InterPro" id="IPR052577">
    <property type="entry name" value="VWA7"/>
</dbReference>
<feature type="compositionally biased region" description="Basic and acidic residues" evidence="4">
    <location>
        <begin position="214"/>
        <end position="229"/>
    </location>
</feature>
<reference evidence="8 9" key="1">
    <citation type="submission" date="2024-01" db="EMBL/GenBank/DDBJ databases">
        <authorList>
            <person name="Alioto T."/>
            <person name="Alioto T."/>
            <person name="Gomez Garrido J."/>
        </authorList>
    </citation>
    <scope>NUCLEOTIDE SEQUENCE [LARGE SCALE GENOMIC DNA]</scope>
</reference>
<dbReference type="InterPro" id="IPR056861">
    <property type="entry name" value="HMCN1-like_VWA"/>
</dbReference>
<comment type="subcellular location">
    <subcellularLocation>
        <location evidence="1">Secreted</location>
    </subcellularLocation>
</comment>
<feature type="domain" description="Hemicentin-1-like von Willebrand factor A" evidence="6">
    <location>
        <begin position="120"/>
        <end position="170"/>
    </location>
</feature>
<feature type="chain" id="PRO_5043606522" evidence="5">
    <location>
        <begin position="19"/>
        <end position="229"/>
    </location>
</feature>
<dbReference type="Pfam" id="PF25106">
    <property type="entry name" value="VWA_4"/>
    <property type="match status" value="1"/>
</dbReference>
<feature type="signal peptide" evidence="5">
    <location>
        <begin position="1"/>
        <end position="18"/>
    </location>
</feature>
<gene>
    <name evidence="8" type="ORF">FSCOSCO3_A001284</name>
</gene>
<sequence>MAAILTLHLILIIASVFSAHNKSVSYVKVSVKKENFVAARWTLGHILHPLQDFYSHSNWVEMGNTAPYSTLIRPDQPFENLAGFGPLIRTTNADIFKDSINKRSASGGGDIPELSLSGLQVNFLLTDSTSSRRRRRGIQVLSPRSLTQSDAQLYHDLAQASGGQAIEVTKSDLSVATTVIEDSSASDVVTDVNRPGCQTVELAAVDNVGNVGGKQEHPMLTRHRQEGTL</sequence>
<organism evidence="8 9">
    <name type="scientific">Scomber scombrus</name>
    <name type="common">Atlantic mackerel</name>
    <name type="synonym">Scomber vernalis</name>
    <dbReference type="NCBI Taxonomy" id="13677"/>
    <lineage>
        <taxon>Eukaryota</taxon>
        <taxon>Metazoa</taxon>
        <taxon>Chordata</taxon>
        <taxon>Craniata</taxon>
        <taxon>Vertebrata</taxon>
        <taxon>Euteleostomi</taxon>
        <taxon>Actinopterygii</taxon>
        <taxon>Neopterygii</taxon>
        <taxon>Teleostei</taxon>
        <taxon>Neoteleostei</taxon>
        <taxon>Acanthomorphata</taxon>
        <taxon>Pelagiaria</taxon>
        <taxon>Scombriformes</taxon>
        <taxon>Scombridae</taxon>
        <taxon>Scomber</taxon>
    </lineage>
</organism>
<dbReference type="InterPro" id="IPR056862">
    <property type="entry name" value="VWA7_N"/>
</dbReference>
<dbReference type="Pfam" id="PF25107">
    <property type="entry name" value="VWA7_N"/>
    <property type="match status" value="1"/>
</dbReference>
<proteinExistence type="predicted"/>
<comment type="caution">
    <text evidence="8">The sequence shown here is derived from an EMBL/GenBank/DDBJ whole genome shotgun (WGS) entry which is preliminary data.</text>
</comment>
<evidence type="ECO:0000256" key="2">
    <source>
        <dbReference type="ARBA" id="ARBA00022525"/>
    </source>
</evidence>
<dbReference type="PANTHER" id="PTHR14905:SF18">
    <property type="entry name" value="VON WILLEBRAND FACTOR A DOMAIN-CONTAINING 10, TANDEM DUPLICATE 1-RELATED"/>
    <property type="match status" value="1"/>
</dbReference>
<keyword evidence="3 5" id="KW-0732">Signal</keyword>
<evidence type="ECO:0000256" key="3">
    <source>
        <dbReference type="ARBA" id="ARBA00022729"/>
    </source>
</evidence>
<dbReference type="Proteomes" id="UP001314229">
    <property type="component" value="Unassembled WGS sequence"/>
</dbReference>
<feature type="domain" description="VWA7 N-terminal" evidence="7">
    <location>
        <begin position="22"/>
        <end position="83"/>
    </location>
</feature>